<dbReference type="Pfam" id="PF00501">
    <property type="entry name" value="AMP-binding"/>
    <property type="match status" value="2"/>
</dbReference>
<dbReference type="InterPro" id="IPR042099">
    <property type="entry name" value="ANL_N_sf"/>
</dbReference>
<dbReference type="GO" id="GO:0043041">
    <property type="term" value="P:amino acid activation for nonribosomal peptide biosynthetic process"/>
    <property type="evidence" value="ECO:0007669"/>
    <property type="project" value="TreeGrafter"/>
</dbReference>
<dbReference type="Gene3D" id="3.40.50.980">
    <property type="match status" value="2"/>
</dbReference>
<accession>A0A5N5VYM6</accession>
<dbReference type="PROSITE" id="PS50075">
    <property type="entry name" value="CARRIER"/>
    <property type="match status" value="2"/>
</dbReference>
<dbReference type="EMBL" id="VOKX01000122">
    <property type="protein sequence ID" value="KAB7833919.1"/>
    <property type="molecule type" value="Genomic_DNA"/>
</dbReference>
<dbReference type="GO" id="GO:0000036">
    <property type="term" value="F:acyl carrier activity"/>
    <property type="evidence" value="ECO:0007669"/>
    <property type="project" value="TreeGrafter"/>
</dbReference>
<evidence type="ECO:0000313" key="11">
    <source>
        <dbReference type="EMBL" id="KAB7833919.1"/>
    </source>
</evidence>
<reference evidence="11 12" key="1">
    <citation type="journal article" date="2019" name="Microb. Cell Fact.">
        <title>Exploring novel herbicidin analogues by transcriptional regulator overexpression and MS/MS molecular networking.</title>
        <authorList>
            <person name="Shi Y."/>
            <person name="Gu R."/>
            <person name="Li Y."/>
            <person name="Wang X."/>
            <person name="Ren W."/>
            <person name="Li X."/>
            <person name="Wang L."/>
            <person name="Xie Y."/>
            <person name="Hong B."/>
        </authorList>
    </citation>
    <scope>NUCLEOTIDE SEQUENCE [LARGE SCALE GENOMIC DNA]</scope>
    <source>
        <strain evidence="11 12">US-43</strain>
    </source>
</reference>
<dbReference type="GO" id="GO:0017000">
    <property type="term" value="P:antibiotic biosynthetic process"/>
    <property type="evidence" value="ECO:0007669"/>
    <property type="project" value="UniProtKB-ARBA"/>
</dbReference>
<dbReference type="SUPFAM" id="SSF47336">
    <property type="entry name" value="ACP-like"/>
    <property type="match status" value="2"/>
</dbReference>
<dbReference type="Pfam" id="PF00550">
    <property type="entry name" value="PP-binding"/>
    <property type="match status" value="2"/>
</dbReference>
<comment type="cofactor">
    <cofactor evidence="1">
        <name>pantetheine 4'-phosphate</name>
        <dbReference type="ChEBI" id="CHEBI:47942"/>
    </cofactor>
</comment>
<sequence>MADLDPGTLSEAELTARIAALSPERRAAFEKMLHGAAHPRPGIPRRGATAAPASYGQERLWLLTGLLPTAYNYATALRLRGDLSVPALRGALRGIVRRHEVLRTTFRLDGDDLIQVVHPTADVPVRLADLTGRSADTGRLMREEARRPFDLEHGPLLRLTLFRLGPRDHLALLAVHHAVTDGWSNGVLVTELATGYRELRAGRPDRRPAPPVQYGDYAHWQRERLTGPELRALEDYWRTAVRDLPRTDLPTDRPRPAARRGEGANHALLISPELTGRLADLRRREGGSLFMLVLSALLVVLRGTGGRDRLAVGTLVAGRTRPELEPLIGYFVNVLLLPFETGGRTSFAELWRRVRGRLVEAYAHQELPLEKALELLRADGTAPADPPVGVVCVAQQPAPAITLPGLDASVEDVDLGTAQFDLVVEVRERPEGVQIAFQYDRDLFDAATVRLLADHVHAVLDQAAADPTLPCAELPAPPAPAAPARTAGATTLHALFESRAAKSPDAVALVDGGHRITYRTLNTRANRLARHLRAVGVRTEDRVALRLPRGTDAVTATLAVLKAGAAYVPLDPALPEERLARVLADARPAVVLTPAYLHDRSAEITAHAGHDLNLPVHPDNLAYLLHTSGSTGTPKGVLGTHRGAVNRVDWMSTAYPFRTGDVAVARTAPGFVDAVWELFGPLAAGVPLVLLPTDEARDPALLTAALERHRVSRMVTVPSLLTMLLDESARATDLGTRLACLRTWITSGEPLPPALARRFHDRLPGRTLLNLYGSSETAADATAARIDPAPGTALPERSPIGTPITGVSALVRGPDLRPLPALMPGELYAGGACVARGYHARPAETAAAFPPDPDGGPGARMFRTGDRARLRADGRLELLGRVDRQVQIRGQRAEPGEVEHALLAHPAVRAAAVTANPDATGLWAYVRLAPGPFAAGSPQTELTAFLRRTLPAHLVPTAVTVLDELPVTAHGKTDHARLPAPDPRAGRPAPTAPRTPTERTVADVFAGVLGLEGPVGAHDDFFLLGGHSLLAARVAAELRARRGVRIGLSDVFAAPTVAALAARTDAARPGTAPEHTPFVTDPGARHEPFPLTDVQRAYYVGREGGFALGGVSTHAYLEIEAPRIDVARFTGALRGVIARHPMLRAVIRPDGLQQVLTDVPPYDVAVHDLRDLDEPARQRRRAALREEMSHQVVPADRWPLFDVRVSLGPTDALVHVGVDALICDAHSFGLVLAELAARYADPARRFPPLTADFRDHVLHQEALRGTAEYAAAERYWRERLPELPPGPELPLAAAPETLGTPRFTRRSGRLDAASWTAVKDRARRAGLSPSGVLLAAFAEVITAWSGRPRYSLMLTVFDRPPLHPDLGRIVGDFTSLSLLEVDHSRPGDFTDRARALQRRLWQDLDHLAVGGVTVTRERALRHDARPGLLTPVVFTSDLPVGETAAEDADGGEGWALGEPVYGVSQTPQVHLDHQVAEDRGELVFNWDAVEDLFAPGVLDAMFAAYTASLTRLAQSPEAWRRPGTPPLPAAQAAVRRRTAATEAPLPARLLHEAVGDAARRHADLTALVDGDTRMTYRRLTEHARRVGRTLRRLGARPGRLVPVVARKGWRQAVAALGVLESGAAYLPLDPELPAERLVHLVRRAEAALLLTERALLDTLAVPVGVTVLAVDDDAALDSDGGPLESVQNLTDLAYTIFTSGSTGEPKGVMIDHLGAANTLECVNRRFGTGPGDAVLAVSSPSFDLAVYDLFGVLAAGGTVVVPAHDRRRDPGHWAELIRRERVTLWNSVPALGTLLAEYAEALAPDALRTLRAVLLSGDWIPLGLPDRIRALSAPGATVMSLGGATEASIWSVWYEIGKVREAWSSIPYGTPMANQRLEVLDEQLRPRPDWVPGELYIGGTGVAKGYWRDPEQTSLRFPVHPGTGQRLYRTGDFARHLPDGTLEFLGRQDDQVKIGGFRVELGEVEAALGRLPDVAAGAVIATGDPRGDRRLVGFAVPAREGGFDAAGLRRQLARRLPAYMVPTTLLPLDRLPLTANGKVDRAALQRLVPGRAPAPAEPATAPPARTRAVPVPGWLADLWCELLDVPEADPDANFFALGGTSRVAITLVTRIEARLAVRVPLARLFDARTLGGLAETIAELSAAAEEEPAPAEPVYAPDPATRHEPFPLTDIQRAYWLGRHRSLSLGGVATHTYLELDVEDLDPGRLQTALRRLIDRHDALRLVVLPDGRQQILGDVPPYVLAHTDLRGRADAEAELARVREHMSHEVRDASRWPLFDVRTHRLDDVRTRLHLSLDLLIADAHSVHVLTGDLLTFYADPDAALPPLGCSFRDYVLAVRAHAEGEPRRRALDHWRARLADLPGPPGLPLRCRPEELTAPRFARLTTGLGPDAWARLRRVAAAAELTPAALICAAFCDVLAQWSDTPRFTLNLTTFHRPALLPGVDDLVGDFTTTTLLGVDGEGDTFRDRARRLQDRIWEDLEHRVVSGVEVLRMLRRERGTHDAVRMPVVFTSTLRAAGPAPRTAPPAWRVRPGYAISQTPQVLLDHQVSESDGRLVCTWDYVADAYPPGLIEAMFGAFEALLASLAGHDDAGHDDGPGHDDSADHGHSATHDDSAAQNDREGGGPE</sequence>
<dbReference type="FunFam" id="3.30.559.30:FF:000006">
    <property type="entry name" value="Yersiniabactin polyketide/non-ribosomal peptide synthetase"/>
    <property type="match status" value="2"/>
</dbReference>
<dbReference type="InterPro" id="IPR025110">
    <property type="entry name" value="AMP-bd_C"/>
</dbReference>
<dbReference type="InterPro" id="IPR009081">
    <property type="entry name" value="PP-bd_ACP"/>
</dbReference>
<proteinExistence type="inferred from homology"/>
<dbReference type="Gene3D" id="3.30.300.30">
    <property type="match status" value="2"/>
</dbReference>
<dbReference type="PANTHER" id="PTHR45527">
    <property type="entry name" value="NONRIBOSOMAL PEPTIDE SYNTHETASE"/>
    <property type="match status" value="1"/>
</dbReference>
<feature type="domain" description="Carrier" evidence="10">
    <location>
        <begin position="2066"/>
        <end position="2141"/>
    </location>
</feature>
<comment type="pathway">
    <text evidence="2">Siderophore biosynthesis; mycobactin biosynthesis.</text>
</comment>
<evidence type="ECO:0000313" key="12">
    <source>
        <dbReference type="Proteomes" id="UP000327000"/>
    </source>
</evidence>
<dbReference type="PROSITE" id="PS00012">
    <property type="entry name" value="PHOSPHOPANTETHEINE"/>
    <property type="match status" value="1"/>
</dbReference>
<dbReference type="InterPro" id="IPR000873">
    <property type="entry name" value="AMP-dep_synth/lig_dom"/>
</dbReference>
<dbReference type="RefSeq" id="WP_152265875.1">
    <property type="nucleotide sequence ID" value="NZ_VOKX01000122.1"/>
</dbReference>
<dbReference type="InterPro" id="IPR006162">
    <property type="entry name" value="Ppantetheine_attach_site"/>
</dbReference>
<dbReference type="NCBIfam" id="TIGR01733">
    <property type="entry name" value="AA-adenyl-dom"/>
    <property type="match status" value="2"/>
</dbReference>
<dbReference type="InterPro" id="IPR020806">
    <property type="entry name" value="PKS_PP-bd"/>
</dbReference>
<dbReference type="PANTHER" id="PTHR45527:SF10">
    <property type="entry name" value="PYOCHELIN SYNTHASE PCHF"/>
    <property type="match status" value="1"/>
</dbReference>
<dbReference type="GO" id="GO:0044550">
    <property type="term" value="P:secondary metabolite biosynthetic process"/>
    <property type="evidence" value="ECO:0007669"/>
    <property type="project" value="TreeGrafter"/>
</dbReference>
<dbReference type="GO" id="GO:0016874">
    <property type="term" value="F:ligase activity"/>
    <property type="evidence" value="ECO:0007669"/>
    <property type="project" value="UniProtKB-KW"/>
</dbReference>
<gene>
    <name evidence="11" type="ORF">FRZ00_31635</name>
</gene>
<dbReference type="FunFam" id="3.30.559.10:FF:000023">
    <property type="entry name" value="Non-ribosomal peptide synthetase"/>
    <property type="match status" value="2"/>
</dbReference>
<dbReference type="GO" id="GO:0005737">
    <property type="term" value="C:cytoplasm"/>
    <property type="evidence" value="ECO:0007669"/>
    <property type="project" value="TreeGrafter"/>
</dbReference>
<feature type="region of interest" description="Disordered" evidence="9">
    <location>
        <begin position="2143"/>
        <end position="2163"/>
    </location>
</feature>
<dbReference type="Pfam" id="PF13193">
    <property type="entry name" value="AMP-binding_C"/>
    <property type="match status" value="2"/>
</dbReference>
<dbReference type="FunFam" id="3.40.50.980:FF:000001">
    <property type="entry name" value="Non-ribosomal peptide synthetase"/>
    <property type="match status" value="2"/>
</dbReference>
<dbReference type="InterPro" id="IPR036736">
    <property type="entry name" value="ACP-like_sf"/>
</dbReference>
<dbReference type="CDD" id="cd19535">
    <property type="entry name" value="Cyc_NRPS"/>
    <property type="match status" value="2"/>
</dbReference>
<dbReference type="Pfam" id="PF00668">
    <property type="entry name" value="Condensation"/>
    <property type="match status" value="3"/>
</dbReference>
<evidence type="ECO:0000256" key="5">
    <source>
        <dbReference type="ARBA" id="ARBA00022450"/>
    </source>
</evidence>
<comment type="similarity">
    <text evidence="3">Belongs to the ATP-dependent AMP-binding enzyme family. MbtB subfamily.</text>
</comment>
<evidence type="ECO:0000256" key="8">
    <source>
        <dbReference type="ARBA" id="ARBA00033440"/>
    </source>
</evidence>
<evidence type="ECO:0000256" key="2">
    <source>
        <dbReference type="ARBA" id="ARBA00005102"/>
    </source>
</evidence>
<evidence type="ECO:0000256" key="6">
    <source>
        <dbReference type="ARBA" id="ARBA00022553"/>
    </source>
</evidence>
<keyword evidence="12" id="KW-1185">Reference proteome</keyword>
<dbReference type="CDD" id="cd19531">
    <property type="entry name" value="LCL_NRPS-like"/>
    <property type="match status" value="1"/>
</dbReference>
<dbReference type="CDD" id="cd12114">
    <property type="entry name" value="A_NRPS_TlmIV_like"/>
    <property type="match status" value="1"/>
</dbReference>
<feature type="region of interest" description="Disordered" evidence="9">
    <location>
        <begin position="2588"/>
        <end position="2625"/>
    </location>
</feature>
<keyword evidence="6" id="KW-0597">Phosphoprotein</keyword>
<dbReference type="OrthoDB" id="2472181at2"/>
<feature type="region of interest" description="Disordered" evidence="9">
    <location>
        <begin position="970"/>
        <end position="998"/>
    </location>
</feature>
<dbReference type="InterPro" id="IPR057737">
    <property type="entry name" value="Condensation_MtbB-like"/>
</dbReference>
<dbReference type="SMART" id="SM00823">
    <property type="entry name" value="PKS_PP"/>
    <property type="match status" value="2"/>
</dbReference>
<dbReference type="GO" id="GO:0031177">
    <property type="term" value="F:phosphopantetheine binding"/>
    <property type="evidence" value="ECO:0007669"/>
    <property type="project" value="InterPro"/>
</dbReference>
<dbReference type="InterPro" id="IPR001242">
    <property type="entry name" value="Condensation_dom"/>
</dbReference>
<organism evidence="11 12">
    <name type="scientific">Streptomyces mobaraensis</name>
    <name type="common">Streptoverticillium mobaraense</name>
    <dbReference type="NCBI Taxonomy" id="35621"/>
    <lineage>
        <taxon>Bacteria</taxon>
        <taxon>Bacillati</taxon>
        <taxon>Actinomycetota</taxon>
        <taxon>Actinomycetes</taxon>
        <taxon>Kitasatosporales</taxon>
        <taxon>Streptomycetaceae</taxon>
        <taxon>Streptomyces</taxon>
    </lineage>
</organism>
<feature type="domain" description="Carrier" evidence="10">
    <location>
        <begin position="992"/>
        <end position="1068"/>
    </location>
</feature>
<dbReference type="InterPro" id="IPR045851">
    <property type="entry name" value="AMP-bd_C_sf"/>
</dbReference>
<evidence type="ECO:0000256" key="4">
    <source>
        <dbReference type="ARBA" id="ARBA00016743"/>
    </source>
</evidence>
<dbReference type="SUPFAM" id="SSF56801">
    <property type="entry name" value="Acetyl-CoA synthetase-like"/>
    <property type="match status" value="2"/>
</dbReference>
<evidence type="ECO:0000256" key="3">
    <source>
        <dbReference type="ARBA" id="ARBA00007380"/>
    </source>
</evidence>
<dbReference type="Gene3D" id="3.40.50.12780">
    <property type="entry name" value="N-terminal domain of ligase-like"/>
    <property type="match status" value="1"/>
</dbReference>
<comment type="caution">
    <text evidence="11">The sequence shown here is derived from an EMBL/GenBank/DDBJ whole genome shotgun (WGS) entry which is preliminary data.</text>
</comment>
<evidence type="ECO:0000256" key="1">
    <source>
        <dbReference type="ARBA" id="ARBA00001957"/>
    </source>
</evidence>
<feature type="compositionally biased region" description="Low complexity" evidence="9">
    <location>
        <begin position="986"/>
        <end position="995"/>
    </location>
</feature>
<keyword evidence="7" id="KW-0436">Ligase</keyword>
<feature type="region of interest" description="Disordered" evidence="9">
    <location>
        <begin position="1065"/>
        <end position="1085"/>
    </location>
</feature>
<dbReference type="CDD" id="cd05930">
    <property type="entry name" value="A_NRPS"/>
    <property type="match status" value="1"/>
</dbReference>
<dbReference type="InterPro" id="IPR020845">
    <property type="entry name" value="AMP-binding_CS"/>
</dbReference>
<dbReference type="Proteomes" id="UP000327000">
    <property type="component" value="Unassembled WGS sequence"/>
</dbReference>
<dbReference type="PROSITE" id="PS00455">
    <property type="entry name" value="AMP_BINDING"/>
    <property type="match status" value="1"/>
</dbReference>
<dbReference type="Gene3D" id="3.30.559.30">
    <property type="entry name" value="Nonribosomal peptide synthetase, condensation domain"/>
    <property type="match status" value="3"/>
</dbReference>
<protein>
    <recommendedName>
        <fullName evidence="4">Phenyloxazoline synthase MbtB</fullName>
    </recommendedName>
    <alternativeName>
        <fullName evidence="8">Mycobactin synthetase protein B</fullName>
    </alternativeName>
</protein>
<dbReference type="Gene3D" id="2.30.38.10">
    <property type="entry name" value="Luciferase, Domain 3"/>
    <property type="match status" value="1"/>
</dbReference>
<dbReference type="InterPro" id="IPR023213">
    <property type="entry name" value="CAT-like_dom_sf"/>
</dbReference>
<dbReference type="Gene3D" id="1.10.1200.10">
    <property type="entry name" value="ACP-like"/>
    <property type="match status" value="2"/>
</dbReference>
<evidence type="ECO:0000256" key="9">
    <source>
        <dbReference type="SAM" id="MobiDB-lite"/>
    </source>
</evidence>
<dbReference type="InterPro" id="IPR010071">
    <property type="entry name" value="AA_adenyl_dom"/>
</dbReference>
<dbReference type="SUPFAM" id="SSF52777">
    <property type="entry name" value="CoA-dependent acyltransferases"/>
    <property type="match status" value="6"/>
</dbReference>
<dbReference type="Gene3D" id="3.30.559.10">
    <property type="entry name" value="Chloramphenicol acetyltransferase-like domain"/>
    <property type="match status" value="3"/>
</dbReference>
<dbReference type="FunFam" id="1.10.1200.10:FF:000016">
    <property type="entry name" value="Non-ribosomal peptide synthase"/>
    <property type="match status" value="1"/>
</dbReference>
<evidence type="ECO:0000256" key="7">
    <source>
        <dbReference type="ARBA" id="ARBA00022598"/>
    </source>
</evidence>
<keyword evidence="5" id="KW-0596">Phosphopantetheine</keyword>
<evidence type="ECO:0000259" key="10">
    <source>
        <dbReference type="PROSITE" id="PS50075"/>
    </source>
</evidence>
<dbReference type="FunFam" id="3.40.50.12780:FF:000012">
    <property type="entry name" value="Non-ribosomal peptide synthetase"/>
    <property type="match status" value="1"/>
</dbReference>
<name>A0A5N5VYM6_STRMB</name>